<evidence type="ECO:0000256" key="1">
    <source>
        <dbReference type="SAM" id="SignalP"/>
    </source>
</evidence>
<dbReference type="AlphaFoldDB" id="A0A839SFX4"/>
<dbReference type="RefSeq" id="WP_096355437.1">
    <property type="nucleotide sequence ID" value="NZ_AP017313.1"/>
</dbReference>
<dbReference type="InterPro" id="IPR036909">
    <property type="entry name" value="Cyt_c-like_dom_sf"/>
</dbReference>
<reference evidence="2" key="1">
    <citation type="submission" date="2020-08" db="EMBL/GenBank/DDBJ databases">
        <title>Genomic Encyclopedia of Type Strains, Phase III (KMG-III): the genomes of soil and plant-associated and newly described type strains.</title>
        <authorList>
            <person name="Whitman W."/>
        </authorList>
    </citation>
    <scope>NUCLEOTIDE SEQUENCE [LARGE SCALE GENOMIC DNA]</scope>
    <source>
        <strain evidence="2">CECT 8628</strain>
    </source>
</reference>
<name>A0A839SFX4_9SPHI</name>
<dbReference type="EMBL" id="JACHWX010000011">
    <property type="protein sequence ID" value="MBB3057171.1"/>
    <property type="molecule type" value="Genomic_DNA"/>
</dbReference>
<feature type="signal peptide" evidence="1">
    <location>
        <begin position="1"/>
        <end position="22"/>
    </location>
</feature>
<accession>A0A839SFX4</accession>
<dbReference type="Proteomes" id="UP000539265">
    <property type="component" value="Unassembled WGS sequence"/>
</dbReference>
<organism evidence="2 3">
    <name type="scientific">Mucilaginibacter gotjawali</name>
    <dbReference type="NCBI Taxonomy" id="1550579"/>
    <lineage>
        <taxon>Bacteria</taxon>
        <taxon>Pseudomonadati</taxon>
        <taxon>Bacteroidota</taxon>
        <taxon>Sphingobacteriia</taxon>
        <taxon>Sphingobacteriales</taxon>
        <taxon>Sphingobacteriaceae</taxon>
        <taxon>Mucilaginibacter</taxon>
    </lineage>
</organism>
<evidence type="ECO:0000313" key="2">
    <source>
        <dbReference type="EMBL" id="MBB3057171.1"/>
    </source>
</evidence>
<keyword evidence="1" id="KW-0732">Signal</keyword>
<sequence>MRYIFVLILFVLCASGCYYDHADLVYPQTACNLTGVTYSVSVKTILSSNCYSCHSGNAAAGAGIALDSYNTVKAYVTNGQLMNSINHTGGIPGMPLSGSQLGSCEIQTIQTWINNGTPNN</sequence>
<dbReference type="GO" id="GO:0009055">
    <property type="term" value="F:electron transfer activity"/>
    <property type="evidence" value="ECO:0007669"/>
    <property type="project" value="InterPro"/>
</dbReference>
<proteinExistence type="predicted"/>
<dbReference type="SUPFAM" id="SSF46626">
    <property type="entry name" value="Cytochrome c"/>
    <property type="match status" value="1"/>
</dbReference>
<gene>
    <name evidence="2" type="ORF">FHS11_003599</name>
</gene>
<protein>
    <submittedName>
        <fullName evidence="2">Mono/diheme cytochrome c family protein</fullName>
    </submittedName>
</protein>
<keyword evidence="3" id="KW-1185">Reference proteome</keyword>
<dbReference type="GO" id="GO:0020037">
    <property type="term" value="F:heme binding"/>
    <property type="evidence" value="ECO:0007669"/>
    <property type="project" value="InterPro"/>
</dbReference>
<comment type="caution">
    <text evidence="2">The sequence shown here is derived from an EMBL/GenBank/DDBJ whole genome shotgun (WGS) entry which is preliminary data.</text>
</comment>
<dbReference type="OrthoDB" id="1524066at2"/>
<dbReference type="Gene3D" id="1.10.760.10">
    <property type="entry name" value="Cytochrome c-like domain"/>
    <property type="match status" value="1"/>
</dbReference>
<evidence type="ECO:0000313" key="3">
    <source>
        <dbReference type="Proteomes" id="UP000539265"/>
    </source>
</evidence>
<feature type="chain" id="PRO_5032715200" evidence="1">
    <location>
        <begin position="23"/>
        <end position="120"/>
    </location>
</feature>